<dbReference type="RefSeq" id="WP_093382972.1">
    <property type="nucleotide sequence ID" value="NZ_FOTW01000004.1"/>
</dbReference>
<keyword evidence="2" id="KW-0808">Transferase</keyword>
<keyword evidence="3" id="KW-1185">Reference proteome</keyword>
<accession>A0A1I4I3H1</accession>
<evidence type="ECO:0000259" key="1">
    <source>
        <dbReference type="Pfam" id="PF00534"/>
    </source>
</evidence>
<evidence type="ECO:0000313" key="3">
    <source>
        <dbReference type="Proteomes" id="UP000199470"/>
    </source>
</evidence>
<dbReference type="STRING" id="758825.SAMN02982985_00432"/>
<name>A0A1I4I3H1_9BURK</name>
<feature type="domain" description="Glycosyl transferase family 1" evidence="1">
    <location>
        <begin position="1272"/>
        <end position="1420"/>
    </location>
</feature>
<sequence length="1466" mass="154340">MRLVIDLQSCQNGAARQPDAVLALAQALARQAAPQHVVLIALDGGHGDSVEPLRLAFAGLLPAAQVLCYALPAGAGAWRQGAAELIRDAFLAELRPDAVLVPGLFDRPLADSVCGAGPAGALRAYTLADAAALGAPAAAALRPLAERQRALLGRADLVLAGAAAETAALAAALAPVPVLAPAADDDAEANAAALWRALEDALARRAGAGAEAGKAAANAVAVAAAATGSAAAARPKLAFVSPLPPEKSGIADYSAELLAELAPYYDIELVSPQAETPLAARWPLRTPAYFERHAGAYQRVLYHFGNSNAHQHMFGLLERHPGVVVLHDFFLSGVLDNMERDGVQPQAFLQALYASHGYSALFEQRERGRNAAIWAYPCNRPVLEQASGVIVHADFSRQLAERWYGAGSAAAWRTLPLLRGLPAGTATRAEARRALGVADDAFLVCSFGMLGATKLNERLLAAFLASPLAARDDCRLVFVGDNDAGPYGAALLRQIADSGRADRIGITGFVTAADYQHYLAACDVAVQLRCQTRGETSASVLDCLLHGVPTIINAHGAAADLPDAVLLKLADEFSDAELTAALAALHAEPARRAALAEAGRGHVRALHAPAAVGALYHEAIEHFAAHSPAARYRTLLGALARLAPPRGPAEADLVAAAAAIAANRPAAAPRQLLVDISALVQADHKTGIQRVVRSIVLALFAAPPAGYRVEPVFSEGGNHCYRYARRFTEGMLGVEPLGLEDAPIEVRAGDHFLGLDLFTNGTTQNEALLASLRRRGVRIDFVVYDLLPLLRPEAFPFGAEKYYGDYLDTVSHVADGVVCISRAVADELAGWLATRPSRRAAPLQLGWFHLGADIAASAPSSGLPADAGQVLAALAAAPTLLMVGTLEPRKGQAQALAACELLWAKGVELNLVVVGKTGWLVDGLVKRLEQHPQRGRRLFWLPGVSDEMLLKLYAGAAALLAASEAEGFGLPLIEAAGHGLPIIARGIPVFREVAGEHAYYFDGVEPAELAGAVERWLALRAAGAAPASAGLRGLSWAQSAEQLLGVVLGGHWYRALGGNAPAPQLLVDVSAICRNDLQTGIERVVRAQLAELLRTPTTRYQVRPVYLSDEGDRWHYRHARRYSHRLLGVDEAGISDDAVRVGAGDVFYSPDFFPGAVVAAAAAGLYREWRQRGVAINFLVHDLLPVLQPLHFPPDSAAGHARWLACVGAEADRLVCISAAVADELRRWLAEAGLAAPAIAVLHHGADLAASAPSVGLAADAEAVLARLAASPAFLMVGTIEPRKGHLQALEAFERLWADGVDAQLVIVGREGWRGLPAAQRRSIPAVVARLQQHPEAGRRLHWLAGISDEYLERVYAASACLLVPSEGEGFGLPLIEAARHRLPVLARDLPVFREVAGGHAAYFSGHDGAALALALRAWLAGLAAGGNPPSDAMPWLSWTDNVAALTALLFEAAADTATPNPAETE</sequence>
<proteinExistence type="predicted"/>
<reference evidence="2 3" key="1">
    <citation type="submission" date="2016-10" db="EMBL/GenBank/DDBJ databases">
        <authorList>
            <person name="de Groot N.N."/>
        </authorList>
    </citation>
    <scope>NUCLEOTIDE SEQUENCE [LARGE SCALE GENOMIC DNA]</scope>
    <source>
        <strain evidence="2 3">ATCC 43154</strain>
    </source>
</reference>
<dbReference type="Proteomes" id="UP000199470">
    <property type="component" value="Unassembled WGS sequence"/>
</dbReference>
<dbReference type="OrthoDB" id="433681at2"/>
<dbReference type="EMBL" id="FOTW01000004">
    <property type="protein sequence ID" value="SFL48804.1"/>
    <property type="molecule type" value="Genomic_DNA"/>
</dbReference>
<dbReference type="PANTHER" id="PTHR46401:SF9">
    <property type="entry name" value="MANNOSYLTRANSFERASE A"/>
    <property type="match status" value="1"/>
</dbReference>
<protein>
    <submittedName>
        <fullName evidence="2">Glycosyltransferase involved in cell wall bisynthesis</fullName>
    </submittedName>
</protein>
<organism evidence="2 3">
    <name type="scientific">Rugamonas rubra</name>
    <dbReference type="NCBI Taxonomy" id="758825"/>
    <lineage>
        <taxon>Bacteria</taxon>
        <taxon>Pseudomonadati</taxon>
        <taxon>Pseudomonadota</taxon>
        <taxon>Betaproteobacteria</taxon>
        <taxon>Burkholderiales</taxon>
        <taxon>Oxalobacteraceae</taxon>
        <taxon>Telluria group</taxon>
        <taxon>Rugamonas</taxon>
    </lineage>
</organism>
<dbReference type="GO" id="GO:0016757">
    <property type="term" value="F:glycosyltransferase activity"/>
    <property type="evidence" value="ECO:0007669"/>
    <property type="project" value="InterPro"/>
</dbReference>
<dbReference type="GO" id="GO:0009103">
    <property type="term" value="P:lipopolysaccharide biosynthetic process"/>
    <property type="evidence" value="ECO:0007669"/>
    <property type="project" value="TreeGrafter"/>
</dbReference>
<gene>
    <name evidence="2" type="ORF">SAMN02982985_00432</name>
</gene>
<dbReference type="Gene3D" id="3.40.50.2000">
    <property type="entry name" value="Glycogen Phosphorylase B"/>
    <property type="match status" value="4"/>
</dbReference>
<dbReference type="CDD" id="cd03809">
    <property type="entry name" value="GT4_MtfB-like"/>
    <property type="match status" value="2"/>
</dbReference>
<dbReference type="PANTHER" id="PTHR46401">
    <property type="entry name" value="GLYCOSYLTRANSFERASE WBBK-RELATED"/>
    <property type="match status" value="1"/>
</dbReference>
<dbReference type="Pfam" id="PF00534">
    <property type="entry name" value="Glycos_transf_1"/>
    <property type="match status" value="2"/>
</dbReference>
<dbReference type="InterPro" id="IPR001296">
    <property type="entry name" value="Glyco_trans_1"/>
</dbReference>
<dbReference type="SUPFAM" id="SSF53756">
    <property type="entry name" value="UDP-Glycosyltransferase/glycogen phosphorylase"/>
    <property type="match status" value="3"/>
</dbReference>
<evidence type="ECO:0000313" key="2">
    <source>
        <dbReference type="EMBL" id="SFL48804.1"/>
    </source>
</evidence>
<dbReference type="Pfam" id="PF13692">
    <property type="entry name" value="Glyco_trans_1_4"/>
    <property type="match status" value="1"/>
</dbReference>
<feature type="domain" description="Glycosyl transferase family 1" evidence="1">
    <location>
        <begin position="878"/>
        <end position="1020"/>
    </location>
</feature>